<organism evidence="2 3">
    <name type="scientific">Azohydromonas lata</name>
    <dbReference type="NCBI Taxonomy" id="45677"/>
    <lineage>
        <taxon>Bacteria</taxon>
        <taxon>Pseudomonadati</taxon>
        <taxon>Pseudomonadota</taxon>
        <taxon>Betaproteobacteria</taxon>
        <taxon>Burkholderiales</taxon>
        <taxon>Sphaerotilaceae</taxon>
        <taxon>Azohydromonas</taxon>
    </lineage>
</organism>
<proteinExistence type="predicted"/>
<dbReference type="InterPro" id="IPR011051">
    <property type="entry name" value="RmlC_Cupin_sf"/>
</dbReference>
<dbReference type="RefSeq" id="WP_322464892.1">
    <property type="nucleotide sequence ID" value="NZ_JAXOJX010000007.1"/>
</dbReference>
<evidence type="ECO:0000259" key="1">
    <source>
        <dbReference type="Pfam" id="PF18191"/>
    </source>
</evidence>
<dbReference type="InterPro" id="IPR040908">
    <property type="entry name" value="PnpCD_PnpD_N"/>
</dbReference>
<name>A0ABU5ICN2_9BURK</name>
<dbReference type="SUPFAM" id="SSF51182">
    <property type="entry name" value="RmlC-like cupins"/>
    <property type="match status" value="1"/>
</dbReference>
<sequence>MNAAATALAQPASATSDLTCGYQRFALGGFTFRRDEYFAHVGWTARDGRPMSHTMDAGNFLRALMRDVAWGFFYGTVSFDDVVGTHNHYKTVDLFAGSFNGTMKEAGVDRLENFATDEIRATFEAMLDDWTNERFDPFSAPQETGSPYGRKQGNNRARITRARELAKRCVGLKGDLDLRSDERGAPVNRAFADVPQEQPELHPEPGFEDEVHAFNLFGFLSRSQVTWNPSFTSVVKHSYMCPTTEEHILPILHGNDRVEWFFQMCDEIHWDCADKDTGKPLARVIMKAGDMAAMPAYCRHQGYSPKRSMLLVWENGSPSLVYEIQKGESPEIPVQF</sequence>
<evidence type="ECO:0000313" key="3">
    <source>
        <dbReference type="Proteomes" id="UP001293718"/>
    </source>
</evidence>
<comment type="caution">
    <text evidence="2">The sequence shown here is derived from an EMBL/GenBank/DDBJ whole genome shotgun (WGS) entry which is preliminary data.</text>
</comment>
<reference evidence="2 3" key="1">
    <citation type="submission" date="2023-11" db="EMBL/GenBank/DDBJ databases">
        <title>Draft genome of Azohydromonas lata strain H1 (DSM1123), a polyhydroxyalkanoate producer.</title>
        <authorList>
            <person name="Traversa D."/>
            <person name="D'Addabbo P."/>
            <person name="Pazzani C."/>
            <person name="Manzari C."/>
            <person name="Chiara M."/>
            <person name="Scrascia M."/>
        </authorList>
    </citation>
    <scope>NUCLEOTIDE SEQUENCE [LARGE SCALE GENOMIC DNA]</scope>
    <source>
        <strain evidence="2 3">H1</strain>
    </source>
</reference>
<gene>
    <name evidence="2" type="ORF">SM757_06860</name>
</gene>
<evidence type="ECO:0000313" key="2">
    <source>
        <dbReference type="EMBL" id="MDZ5456290.1"/>
    </source>
</evidence>
<dbReference type="Proteomes" id="UP001293718">
    <property type="component" value="Unassembled WGS sequence"/>
</dbReference>
<dbReference type="Pfam" id="PF18191">
    <property type="entry name" value="PnpCD_PnpD_N"/>
    <property type="match status" value="1"/>
</dbReference>
<keyword evidence="3" id="KW-1185">Reference proteome</keyword>
<accession>A0ABU5ICN2</accession>
<protein>
    <submittedName>
        <fullName evidence="2">Hydroxyquinol 1,2-dioxygenase</fullName>
    </submittedName>
</protein>
<feature type="domain" description="Hydroquinone 1,2-dioxygenase large subunit N-terminal" evidence="1">
    <location>
        <begin position="16"/>
        <end position="163"/>
    </location>
</feature>
<dbReference type="EMBL" id="JAXOJX010000007">
    <property type="protein sequence ID" value="MDZ5456290.1"/>
    <property type="molecule type" value="Genomic_DNA"/>
</dbReference>